<dbReference type="STRING" id="269621.A0A238FF25"/>
<dbReference type="GO" id="GO:0006355">
    <property type="term" value="P:regulation of DNA-templated transcription"/>
    <property type="evidence" value="ECO:0007669"/>
    <property type="project" value="InterPro"/>
</dbReference>
<keyword evidence="4" id="KW-0175">Coiled coil</keyword>
<accession>A0A238FF25</accession>
<dbReference type="InterPro" id="IPR011990">
    <property type="entry name" value="TPR-like_helical_dom_sf"/>
</dbReference>
<dbReference type="GO" id="GO:0016593">
    <property type="term" value="C:Cdc73/Paf1 complex"/>
    <property type="evidence" value="ECO:0007669"/>
    <property type="project" value="TreeGrafter"/>
</dbReference>
<dbReference type="InterPro" id="IPR019734">
    <property type="entry name" value="TPR_rpt"/>
</dbReference>
<dbReference type="PANTHER" id="PTHR14027">
    <property type="entry name" value="RNA POLYMERASE-ASSOCIATED PROTEIN CTR9"/>
    <property type="match status" value="1"/>
</dbReference>
<organism evidence="6 7">
    <name type="scientific">Microbotryum intermedium</name>
    <dbReference type="NCBI Taxonomy" id="269621"/>
    <lineage>
        <taxon>Eukaryota</taxon>
        <taxon>Fungi</taxon>
        <taxon>Dikarya</taxon>
        <taxon>Basidiomycota</taxon>
        <taxon>Pucciniomycotina</taxon>
        <taxon>Microbotryomycetes</taxon>
        <taxon>Microbotryales</taxon>
        <taxon>Microbotryaceae</taxon>
        <taxon>Microbotryum</taxon>
    </lineage>
</organism>
<gene>
    <name evidence="6" type="ORF">BQ2448_3473</name>
</gene>
<feature type="coiled-coil region" evidence="4">
    <location>
        <begin position="1024"/>
        <end position="1081"/>
    </location>
</feature>
<dbReference type="Gene3D" id="1.25.40.10">
    <property type="entry name" value="Tetratricopeptide repeat domain"/>
    <property type="match status" value="3"/>
</dbReference>
<proteinExistence type="predicted"/>
<dbReference type="SMART" id="SM00028">
    <property type="entry name" value="TPR"/>
    <property type="match status" value="7"/>
</dbReference>
<keyword evidence="7" id="KW-1185">Reference proteome</keyword>
<feature type="repeat" description="TPR" evidence="3">
    <location>
        <begin position="868"/>
        <end position="901"/>
    </location>
</feature>
<evidence type="ECO:0000313" key="7">
    <source>
        <dbReference type="Proteomes" id="UP000198372"/>
    </source>
</evidence>
<dbReference type="PROSITE" id="PS50005">
    <property type="entry name" value="TPR"/>
    <property type="match status" value="1"/>
</dbReference>
<feature type="region of interest" description="Disordered" evidence="5">
    <location>
        <begin position="139"/>
        <end position="160"/>
    </location>
</feature>
<sequence length="1207" mass="135015">MASTLTSGASKLLHQNGTDHLDGAVDAEPLSDRTLLVPSRLDNDDITINLDDLFSSPDDQETQIVIDLFKDERAPVVFWVRLIQEAWRIKRYTLALDMLEQGIGHLDPKGKCTLLCLKANYLIALARKAPKAVLTQPRGAPLIHSTDPNHPESKMNDPNAPPNTKETFWQAAEVCIGRAEGTHVTDKTIKDVKGQFSVYSAVLMLARGRLDEASRLFESILAAEPTHLYALMGRVRTTPPAILNTSRSLINPFQTPQARILFARRSFRLALKAYQQVLTLAPNFLPDPRIGIGLCCWLMGDRKKAKAAWKRSIVVHPDSSSNSATLLLGLAHLNTSKDPTLAGGEEARTEEYARGIELIQAAFKKDNTSAAALGALANFFLLSGRPGAIKLAERMIQFADARILASEGYLHLARCLHATGDRAAALSVYQQSSEMFPDQLLALLSEAQFLIESNSWPAAVNLYENVLRRNPRCVEALCTIASIHAHLAFSDTSAIDSQAERKMAKEAYDQVLRLFASGKEAAEGVKDHVVNKYIAKSERVRELARDEQMFVEIAKVWDDDVLSGERCLRAYREAQRILEEKNENGEDAETGESKREESALLATRLANNIGVLEYHRQDPIAAQESIEAALVKIGERIASSGGKISEQDDAALSVCTYNRGVILEALNDEEVAINECYNQLLSQHPEYIEAKARLALIALRSISGSQRQKNFELANQYLKEMLTTNSAALEVRALQSYYLYTAGLYRNLKDFARATLELDQKDAYALTTRGMVAFHEARENRDPSKEGSKMRQQLFVRSAQYFERALQQHKHCAIAAQGIAILIAENVLGSGIETPLTAEPNSAMLAMNRNTRDALTILNKVKESVNDASVYVNIGHCHFHREEYERAIESYETASKRYHKDQDATILQYLARAWYHKGVKDQSFNDIHQALEKGRLALSLQPRDLSIKYNIALMQQKGVQVLFDLTPQRRTLEQLHLAIQDANESQALFLELQNDPTDPAPYQKDFPRQRFNYGKGLLGRAPVIQEAQEKYEATEQAAVDRARQAREDERRRREELEAARLAQVQEQATRLAEQRKRMLEEAAQWTLSANFADSDEDGFEAEVKERKKREKKAAGGGGGKKRSKKEKRDGSETAESSSEAEDDKPKKKRVKSKSKKDRRKSETPGAEIDLDEDGEEAVTGGNRMKRIGRASKNIKSSEFIESSDEED</sequence>
<dbReference type="InterPro" id="IPR031101">
    <property type="entry name" value="Ctr9"/>
</dbReference>
<evidence type="ECO:0000256" key="1">
    <source>
        <dbReference type="ARBA" id="ARBA00022737"/>
    </source>
</evidence>
<evidence type="ECO:0000256" key="2">
    <source>
        <dbReference type="ARBA" id="ARBA00022803"/>
    </source>
</evidence>
<evidence type="ECO:0000313" key="6">
    <source>
        <dbReference type="EMBL" id="SCV70711.1"/>
    </source>
</evidence>
<keyword evidence="2 3" id="KW-0802">TPR repeat</keyword>
<evidence type="ECO:0000256" key="5">
    <source>
        <dbReference type="SAM" id="MobiDB-lite"/>
    </source>
</evidence>
<evidence type="ECO:0000256" key="4">
    <source>
        <dbReference type="SAM" id="Coils"/>
    </source>
</evidence>
<dbReference type="AlphaFoldDB" id="A0A238FF25"/>
<dbReference type="OrthoDB" id="2535426at2759"/>
<evidence type="ECO:0000256" key="3">
    <source>
        <dbReference type="PROSITE-ProRule" id="PRU00339"/>
    </source>
</evidence>
<dbReference type="PANTHER" id="PTHR14027:SF2">
    <property type="entry name" value="RNA POLYMERASE-ASSOCIATED PROTEIN CTR9 HOMOLOG"/>
    <property type="match status" value="1"/>
</dbReference>
<dbReference type="GO" id="GO:0000993">
    <property type="term" value="F:RNA polymerase II complex binding"/>
    <property type="evidence" value="ECO:0007669"/>
    <property type="project" value="TreeGrafter"/>
</dbReference>
<feature type="compositionally biased region" description="Basic residues" evidence="5">
    <location>
        <begin position="1146"/>
        <end position="1158"/>
    </location>
</feature>
<dbReference type="EMBL" id="FMSP01000006">
    <property type="protein sequence ID" value="SCV70711.1"/>
    <property type="molecule type" value="Genomic_DNA"/>
</dbReference>
<dbReference type="SUPFAM" id="SSF48452">
    <property type="entry name" value="TPR-like"/>
    <property type="match status" value="2"/>
</dbReference>
<dbReference type="Pfam" id="PF13181">
    <property type="entry name" value="TPR_8"/>
    <property type="match status" value="1"/>
</dbReference>
<dbReference type="Proteomes" id="UP000198372">
    <property type="component" value="Unassembled WGS sequence"/>
</dbReference>
<keyword evidence="1" id="KW-0677">Repeat</keyword>
<name>A0A238FF25_9BASI</name>
<feature type="region of interest" description="Disordered" evidence="5">
    <location>
        <begin position="1096"/>
        <end position="1207"/>
    </location>
</feature>
<protein>
    <submittedName>
        <fullName evidence="6">BQ2448_3473 protein</fullName>
    </submittedName>
</protein>
<reference evidence="7" key="1">
    <citation type="submission" date="2016-09" db="EMBL/GenBank/DDBJ databases">
        <authorList>
            <person name="Jeantristanb JTB J.-T."/>
            <person name="Ricardo R."/>
        </authorList>
    </citation>
    <scope>NUCLEOTIDE SEQUENCE [LARGE SCALE GENOMIC DNA]</scope>
</reference>
<dbReference type="GO" id="GO:0006368">
    <property type="term" value="P:transcription elongation by RNA polymerase II"/>
    <property type="evidence" value="ECO:0007669"/>
    <property type="project" value="TreeGrafter"/>
</dbReference>